<comment type="caution">
    <text evidence="2">The sequence shown here is derived from an EMBL/GenBank/DDBJ whole genome shotgun (WGS) entry which is preliminary data.</text>
</comment>
<keyword evidence="3" id="KW-1185">Reference proteome</keyword>
<name>A0ABR0JVE6_9EURO</name>
<dbReference type="EMBL" id="JAVRRG010000253">
    <property type="protein sequence ID" value="KAK5075718.1"/>
    <property type="molecule type" value="Genomic_DNA"/>
</dbReference>
<reference evidence="2 3" key="1">
    <citation type="submission" date="2023-08" db="EMBL/GenBank/DDBJ databases">
        <title>Black Yeasts Isolated from many extreme environments.</title>
        <authorList>
            <person name="Coleine C."/>
            <person name="Stajich J.E."/>
            <person name="Selbmann L."/>
        </authorList>
    </citation>
    <scope>NUCLEOTIDE SEQUENCE [LARGE SCALE GENOMIC DNA]</scope>
    <source>
        <strain evidence="2 3">CCFEE 5885</strain>
    </source>
</reference>
<gene>
    <name evidence="2" type="ORF">LTR24_009946</name>
</gene>
<evidence type="ECO:0000256" key="1">
    <source>
        <dbReference type="SAM" id="MobiDB-lite"/>
    </source>
</evidence>
<evidence type="ECO:0000313" key="3">
    <source>
        <dbReference type="Proteomes" id="UP001345013"/>
    </source>
</evidence>
<feature type="compositionally biased region" description="Polar residues" evidence="1">
    <location>
        <begin position="307"/>
        <end position="317"/>
    </location>
</feature>
<feature type="compositionally biased region" description="Basic and acidic residues" evidence="1">
    <location>
        <begin position="325"/>
        <end position="341"/>
    </location>
</feature>
<accession>A0ABR0JVE6</accession>
<feature type="region of interest" description="Disordered" evidence="1">
    <location>
        <begin position="179"/>
        <end position="353"/>
    </location>
</feature>
<protein>
    <submittedName>
        <fullName evidence="2">Uncharacterized protein</fullName>
    </submittedName>
</protein>
<feature type="compositionally biased region" description="Polar residues" evidence="1">
    <location>
        <begin position="24"/>
        <end position="46"/>
    </location>
</feature>
<proteinExistence type="predicted"/>
<feature type="compositionally biased region" description="Basic and acidic residues" evidence="1">
    <location>
        <begin position="14"/>
        <end position="23"/>
    </location>
</feature>
<feature type="compositionally biased region" description="Acidic residues" evidence="1">
    <location>
        <begin position="279"/>
        <end position="292"/>
    </location>
</feature>
<dbReference type="Proteomes" id="UP001345013">
    <property type="component" value="Unassembled WGS sequence"/>
</dbReference>
<feature type="region of interest" description="Disordered" evidence="1">
    <location>
        <begin position="89"/>
        <end position="150"/>
    </location>
</feature>
<evidence type="ECO:0000313" key="2">
    <source>
        <dbReference type="EMBL" id="KAK5075718.1"/>
    </source>
</evidence>
<feature type="compositionally biased region" description="Polar residues" evidence="1">
    <location>
        <begin position="241"/>
        <end position="250"/>
    </location>
</feature>
<sequence>MALLVPPISAVPHLQDHMTDSQEKSASSGLPNHITNGAIQPNSKRPKLSLQTTSLANTYGVLTRGLAPQSDAQATFTPTTTNTLANTWDLSIRPSPVSRTGSPRHPPTRTQTPQQPYTLSLPFGIKSILKNSPLPPKQSSISASPRDPKRKIFFPQSKRVVFKRNLEDFVETTKYVARHSDLASSSSEDSSDEEGQGETSTVIGGSGAQVSPPPSRKRKNRRGIGIQIETNMEDKQKQSEESASATTPSNVRKRRRWSWNLASRGADQSGAQNNAQIEAEADGDQGENDVIEGDTSPQPPFEAAAESDQTYSASSADSHGARVSPEADRDGLDKLDAESRSAKTAARSALEPS</sequence>
<organism evidence="2 3">
    <name type="scientific">Lithohypha guttulata</name>
    <dbReference type="NCBI Taxonomy" id="1690604"/>
    <lineage>
        <taxon>Eukaryota</taxon>
        <taxon>Fungi</taxon>
        <taxon>Dikarya</taxon>
        <taxon>Ascomycota</taxon>
        <taxon>Pezizomycotina</taxon>
        <taxon>Eurotiomycetes</taxon>
        <taxon>Chaetothyriomycetidae</taxon>
        <taxon>Chaetothyriales</taxon>
        <taxon>Trichomeriaceae</taxon>
        <taxon>Lithohypha</taxon>
    </lineage>
</organism>
<feature type="region of interest" description="Disordered" evidence="1">
    <location>
        <begin position="1"/>
        <end position="46"/>
    </location>
</feature>